<sequence length="107" mass="12407">MDSWYSSLDNLKAINSYGWIWITELKKNRIVVPEPHQPINLERLVIPAERNKTGNNIRQPAQGFSDHNFAIDKFLKCFIMKLITPASLLAGYFIYSKNSFNCSTEQR</sequence>
<protein>
    <submittedName>
        <fullName evidence="1">Transposase</fullName>
    </submittedName>
</protein>
<name>A0A554LWQ3_9BACT</name>
<reference evidence="1 2" key="1">
    <citation type="submission" date="2017-07" db="EMBL/GenBank/DDBJ databases">
        <title>Mechanisms for carbon and nitrogen cycling indicate functional differentiation within the Candidate Phyla Radiation.</title>
        <authorList>
            <person name="Danczak R.E."/>
            <person name="Johnston M.D."/>
            <person name="Kenah C."/>
            <person name="Slattery M."/>
            <person name="Wrighton K.C."/>
            <person name="Wilkins M.J."/>
        </authorList>
    </citation>
    <scope>NUCLEOTIDE SEQUENCE [LARGE SCALE GENOMIC DNA]</scope>
    <source>
        <strain evidence="1">Licking1014_2</strain>
    </source>
</reference>
<evidence type="ECO:0000313" key="2">
    <source>
        <dbReference type="Proteomes" id="UP000318711"/>
    </source>
</evidence>
<dbReference type="Proteomes" id="UP000318711">
    <property type="component" value="Unassembled WGS sequence"/>
</dbReference>
<dbReference type="AlphaFoldDB" id="A0A554LWQ3"/>
<organism evidence="1 2">
    <name type="scientific">Candidatus Berkelbacteria bacterium Licking1014_2</name>
    <dbReference type="NCBI Taxonomy" id="2017146"/>
    <lineage>
        <taxon>Bacteria</taxon>
        <taxon>Candidatus Berkelbacteria</taxon>
    </lineage>
</organism>
<accession>A0A554LWQ3</accession>
<dbReference type="EMBL" id="VMGL01000007">
    <property type="protein sequence ID" value="TSC97274.1"/>
    <property type="molecule type" value="Genomic_DNA"/>
</dbReference>
<gene>
    <name evidence="1" type="ORF">CEN88_90</name>
</gene>
<proteinExistence type="predicted"/>
<evidence type="ECO:0000313" key="1">
    <source>
        <dbReference type="EMBL" id="TSC97274.1"/>
    </source>
</evidence>
<comment type="caution">
    <text evidence="1">The sequence shown here is derived from an EMBL/GenBank/DDBJ whole genome shotgun (WGS) entry which is preliminary data.</text>
</comment>